<dbReference type="AlphaFoldDB" id="A0A077MFG4"/>
<evidence type="ECO:0000259" key="9">
    <source>
        <dbReference type="Pfam" id="PF01850"/>
    </source>
</evidence>
<dbReference type="GO" id="GO:0090729">
    <property type="term" value="F:toxin activity"/>
    <property type="evidence" value="ECO:0007669"/>
    <property type="project" value="UniProtKB-KW"/>
</dbReference>
<feature type="binding site" evidence="8">
    <location>
        <position position="6"/>
    </location>
    <ligand>
        <name>Mg(2+)</name>
        <dbReference type="ChEBI" id="CHEBI:18420"/>
    </ligand>
</feature>
<evidence type="ECO:0000313" key="10">
    <source>
        <dbReference type="EMBL" id="CCI54840.1"/>
    </source>
</evidence>
<dbReference type="InterPro" id="IPR050556">
    <property type="entry name" value="Type_II_TA_system_RNase"/>
</dbReference>
<keyword evidence="6 8" id="KW-0460">Magnesium</keyword>
<dbReference type="HAMAP" id="MF_00265">
    <property type="entry name" value="VapC_Nob1"/>
    <property type="match status" value="1"/>
</dbReference>
<comment type="caution">
    <text evidence="10">The sequence shown here is derived from an EMBL/GenBank/DDBJ whole genome shotgun (WGS) entry which is preliminary data.</text>
</comment>
<feature type="binding site" evidence="8">
    <location>
        <position position="99"/>
    </location>
    <ligand>
        <name>Mg(2+)</name>
        <dbReference type="ChEBI" id="CHEBI:18420"/>
    </ligand>
</feature>
<dbReference type="PANTHER" id="PTHR33653:SF1">
    <property type="entry name" value="RIBONUCLEASE VAPC2"/>
    <property type="match status" value="1"/>
</dbReference>
<protein>
    <recommendedName>
        <fullName evidence="8">Ribonuclease VapC</fullName>
        <shortName evidence="8">RNase VapC</shortName>
        <ecNumber evidence="8">3.1.-.-</ecNumber>
    </recommendedName>
    <alternativeName>
        <fullName evidence="8">Toxin VapC</fullName>
    </alternativeName>
</protein>
<evidence type="ECO:0000256" key="2">
    <source>
        <dbReference type="ARBA" id="ARBA00022649"/>
    </source>
</evidence>
<keyword evidence="3 8" id="KW-0540">Nuclease</keyword>
<gene>
    <name evidence="8" type="primary">vapC</name>
    <name evidence="10" type="ORF">BN13_850003</name>
</gene>
<comment type="function">
    <text evidence="8">Toxic component of a toxin-antitoxin (TA) system. An RNase.</text>
</comment>
<keyword evidence="11" id="KW-1185">Reference proteome</keyword>
<dbReference type="InterPro" id="IPR002716">
    <property type="entry name" value="PIN_dom"/>
</dbReference>
<dbReference type="PANTHER" id="PTHR33653">
    <property type="entry name" value="RIBONUCLEASE VAPC2"/>
    <property type="match status" value="1"/>
</dbReference>
<dbReference type="STRING" id="1193518.BN13_850003"/>
<comment type="cofactor">
    <cofactor evidence="1 8">
        <name>Mg(2+)</name>
        <dbReference type="ChEBI" id="CHEBI:18420"/>
    </cofactor>
</comment>
<dbReference type="SUPFAM" id="SSF88723">
    <property type="entry name" value="PIN domain-like"/>
    <property type="match status" value="1"/>
</dbReference>
<dbReference type="OrthoDB" id="9811788at2"/>
<dbReference type="Pfam" id="PF01850">
    <property type="entry name" value="PIN"/>
    <property type="match status" value="1"/>
</dbReference>
<name>A0A077MFG4_9MICO</name>
<dbReference type="InterPro" id="IPR029060">
    <property type="entry name" value="PIN-like_dom_sf"/>
</dbReference>
<evidence type="ECO:0000256" key="1">
    <source>
        <dbReference type="ARBA" id="ARBA00001946"/>
    </source>
</evidence>
<dbReference type="GO" id="GO:0016787">
    <property type="term" value="F:hydrolase activity"/>
    <property type="evidence" value="ECO:0007669"/>
    <property type="project" value="UniProtKB-KW"/>
</dbReference>
<evidence type="ECO:0000256" key="7">
    <source>
        <dbReference type="ARBA" id="ARBA00038093"/>
    </source>
</evidence>
<evidence type="ECO:0000256" key="6">
    <source>
        <dbReference type="ARBA" id="ARBA00022842"/>
    </source>
</evidence>
<evidence type="ECO:0000313" key="11">
    <source>
        <dbReference type="Proteomes" id="UP000035720"/>
    </source>
</evidence>
<accession>A0A077MFG4</accession>
<proteinExistence type="inferred from homology"/>
<dbReference type="GO" id="GO:0000287">
    <property type="term" value="F:magnesium ion binding"/>
    <property type="evidence" value="ECO:0007669"/>
    <property type="project" value="UniProtKB-UniRule"/>
</dbReference>
<comment type="similarity">
    <text evidence="7 8">Belongs to the PINc/VapC protein family.</text>
</comment>
<dbReference type="GO" id="GO:0004540">
    <property type="term" value="F:RNA nuclease activity"/>
    <property type="evidence" value="ECO:0007669"/>
    <property type="project" value="InterPro"/>
</dbReference>
<reference evidence="10 11" key="1">
    <citation type="journal article" date="2013" name="ISME J.">
        <title>A metabolic model for members of the genus Tetrasphaera involved in enhanced biological phosphorus removal.</title>
        <authorList>
            <person name="Kristiansen R."/>
            <person name="Nguyen H.T.T."/>
            <person name="Saunders A.M."/>
            <person name="Nielsen J.L."/>
            <person name="Wimmer R."/>
            <person name="Le V.Q."/>
            <person name="McIlroy S.J."/>
            <person name="Petrovski S."/>
            <person name="Seviour R.J."/>
            <person name="Calteau A."/>
            <person name="Nielsen K.L."/>
            <person name="Nielsen P.H."/>
        </authorList>
    </citation>
    <scope>NUCLEOTIDE SEQUENCE [LARGE SCALE GENOMIC DNA]</scope>
    <source>
        <strain evidence="10 11">Ben 74</strain>
    </source>
</reference>
<evidence type="ECO:0000256" key="8">
    <source>
        <dbReference type="HAMAP-Rule" id="MF_00265"/>
    </source>
</evidence>
<sequence>MSLLVDTSVWSLALRRNAPADTAHVATLQRALAGQELVMTTGVIVQEVLQGTLPTATRSLLLERFANLGFVAPDRGDHIWAADLRNECRTHGVQLGTIDALIAAISIRHGLTLLTSDRDFDHASRWVPLHVWRAT</sequence>
<dbReference type="EC" id="3.1.-.-" evidence="8"/>
<evidence type="ECO:0000256" key="3">
    <source>
        <dbReference type="ARBA" id="ARBA00022722"/>
    </source>
</evidence>
<dbReference type="Proteomes" id="UP000035720">
    <property type="component" value="Unassembled WGS sequence"/>
</dbReference>
<dbReference type="InterPro" id="IPR022907">
    <property type="entry name" value="VapC_family"/>
</dbReference>
<organism evidence="10 11">
    <name type="scientific">Nostocoides jenkinsii Ben 74</name>
    <dbReference type="NCBI Taxonomy" id="1193518"/>
    <lineage>
        <taxon>Bacteria</taxon>
        <taxon>Bacillati</taxon>
        <taxon>Actinomycetota</taxon>
        <taxon>Actinomycetes</taxon>
        <taxon>Micrococcales</taxon>
        <taxon>Intrasporangiaceae</taxon>
        <taxon>Nostocoides</taxon>
    </lineage>
</organism>
<feature type="domain" description="PIN" evidence="9">
    <location>
        <begin position="4"/>
        <end position="123"/>
    </location>
</feature>
<keyword evidence="5 8" id="KW-0378">Hydrolase</keyword>
<dbReference type="RefSeq" id="WP_048547508.1">
    <property type="nucleotide sequence ID" value="NZ_HF571038.1"/>
</dbReference>
<dbReference type="Gene3D" id="3.40.50.1010">
    <property type="entry name" value="5'-nuclease"/>
    <property type="match status" value="1"/>
</dbReference>
<evidence type="ECO:0000256" key="5">
    <source>
        <dbReference type="ARBA" id="ARBA00022801"/>
    </source>
</evidence>
<keyword evidence="2 8" id="KW-1277">Toxin-antitoxin system</keyword>
<evidence type="ECO:0000256" key="4">
    <source>
        <dbReference type="ARBA" id="ARBA00022723"/>
    </source>
</evidence>
<keyword evidence="4 8" id="KW-0479">Metal-binding</keyword>
<keyword evidence="8" id="KW-0800">Toxin</keyword>
<dbReference type="EMBL" id="CAJC01000200">
    <property type="protein sequence ID" value="CCI54840.1"/>
    <property type="molecule type" value="Genomic_DNA"/>
</dbReference>